<dbReference type="RefSeq" id="WP_269877470.1">
    <property type="nucleotide sequence ID" value="NZ_JAPZVM010000003.1"/>
</dbReference>
<keyword evidence="1" id="KW-0472">Membrane</keyword>
<proteinExistence type="predicted"/>
<dbReference type="Proteomes" id="UP001141933">
    <property type="component" value="Unassembled WGS sequence"/>
</dbReference>
<dbReference type="InterPro" id="IPR011990">
    <property type="entry name" value="TPR-like_helical_dom_sf"/>
</dbReference>
<accession>A0ABT4PGY6</accession>
<reference evidence="2" key="1">
    <citation type="submission" date="2022-12" db="EMBL/GenBank/DDBJ databases">
        <title>Phocaeicola acetigenes sp. nov., isolated feces from a healthy human.</title>
        <authorList>
            <person name="Do H."/>
            <person name="Ha Y.B."/>
            <person name="Kim J.-S."/>
            <person name="Suh M.K."/>
            <person name="Kim H.S."/>
            <person name="Lee J.-S."/>
        </authorList>
    </citation>
    <scope>NUCLEOTIDE SEQUENCE</scope>
    <source>
        <strain evidence="2">KGMB11183</strain>
    </source>
</reference>
<evidence type="ECO:0000313" key="2">
    <source>
        <dbReference type="EMBL" id="MCZ8372303.1"/>
    </source>
</evidence>
<keyword evidence="1" id="KW-1133">Transmembrane helix</keyword>
<evidence type="ECO:0008006" key="4">
    <source>
        <dbReference type="Google" id="ProtNLM"/>
    </source>
</evidence>
<gene>
    <name evidence="2" type="ORF">O6P32_06210</name>
</gene>
<organism evidence="2 3">
    <name type="scientific">Phocaeicola acetigenes</name>
    <dbReference type="NCBI Taxonomy" id="3016083"/>
    <lineage>
        <taxon>Bacteria</taxon>
        <taxon>Pseudomonadati</taxon>
        <taxon>Bacteroidota</taxon>
        <taxon>Bacteroidia</taxon>
        <taxon>Bacteroidales</taxon>
        <taxon>Bacteroidaceae</taxon>
        <taxon>Phocaeicola</taxon>
    </lineage>
</organism>
<keyword evidence="1" id="KW-0812">Transmembrane</keyword>
<name>A0ABT4PGY6_9BACT</name>
<comment type="caution">
    <text evidence="2">The sequence shown here is derived from an EMBL/GenBank/DDBJ whole genome shotgun (WGS) entry which is preliminary data.</text>
</comment>
<sequence length="595" mass="69711">MMKRLPFLLSILLVPLLLYGASPVHLKYVEQKVKTLLSIDNPDSALWCSVRFITRDDSLSNEETEQLFAKWVFPFADTHKAKVSNLTFAVIYRSRALTVSALNRLDEYRKHMETSYQYINQVEDSGYQNLLQKGAICYNYGYMQLTMGDITTAHKVFYQSIRAAEKVQDYNKVMDCLYAMAIYYSQTLDTKQLDQILAEMQKFSIQAGNKIQPRALYSWYSVATARYSIEKGNPAFRDSAMLYSRKSIDLIERNWEEFRRGPVNAAWSYYNHALFFTDKPFINEDSASYYLEKARAVPLRMKMERHEVALNIHCAYATLYKSQSRYSKALQEFKAALCMMDADTINNGIRQERLDAYTNIVDIYSILGNYKEVSLYQQKIIDYHQKVYNHQLTQQLKEISAKFNVEKKDLELRNMQEKAHQQTIISRLLTAGLIATLVIILFVIWIYLLHRRRLEDRLYQAALEAEMHLQELDTIKSQYTSLKEVVNAQQISHLFEKGLEKMKTIVTEAQIEESIRNEYLKRLSATNPNNLEQQFATSLPAMTPMDVKYILCFYLEFEARDIATIFNVEPASVYTVRYRLRKKFRDNPAFQFLMR</sequence>
<evidence type="ECO:0000313" key="3">
    <source>
        <dbReference type="Proteomes" id="UP001141933"/>
    </source>
</evidence>
<dbReference type="SUPFAM" id="SSF48452">
    <property type="entry name" value="TPR-like"/>
    <property type="match status" value="1"/>
</dbReference>
<evidence type="ECO:0000256" key="1">
    <source>
        <dbReference type="SAM" id="Phobius"/>
    </source>
</evidence>
<dbReference type="EMBL" id="JAPZVM010000003">
    <property type="protein sequence ID" value="MCZ8372303.1"/>
    <property type="molecule type" value="Genomic_DNA"/>
</dbReference>
<dbReference type="Gene3D" id="1.25.40.10">
    <property type="entry name" value="Tetratricopeptide repeat domain"/>
    <property type="match status" value="1"/>
</dbReference>
<feature type="transmembrane region" description="Helical" evidence="1">
    <location>
        <begin position="428"/>
        <end position="449"/>
    </location>
</feature>
<protein>
    <recommendedName>
        <fullName evidence="4">Tetratricopeptide repeat protein</fullName>
    </recommendedName>
</protein>
<keyword evidence="3" id="KW-1185">Reference proteome</keyword>